<gene>
    <name evidence="1" type="ORF">BV22DRAFT_455523</name>
</gene>
<comment type="caution">
    <text evidence="1">The sequence shown here is derived from an EMBL/GenBank/DDBJ whole genome shotgun (WGS) entry which is preliminary data.</text>
</comment>
<protein>
    <submittedName>
        <fullName evidence="1">Splicing factor, CC1-like protein</fullName>
    </submittedName>
</protein>
<dbReference type="Proteomes" id="UP000790709">
    <property type="component" value="Unassembled WGS sequence"/>
</dbReference>
<dbReference type="EMBL" id="MU266407">
    <property type="protein sequence ID" value="KAH7925199.1"/>
    <property type="molecule type" value="Genomic_DNA"/>
</dbReference>
<organism evidence="1 2">
    <name type="scientific">Leucogyrophana mollusca</name>
    <dbReference type="NCBI Taxonomy" id="85980"/>
    <lineage>
        <taxon>Eukaryota</taxon>
        <taxon>Fungi</taxon>
        <taxon>Dikarya</taxon>
        <taxon>Basidiomycota</taxon>
        <taxon>Agaricomycotina</taxon>
        <taxon>Agaricomycetes</taxon>
        <taxon>Agaricomycetidae</taxon>
        <taxon>Boletales</taxon>
        <taxon>Boletales incertae sedis</taxon>
        <taxon>Leucogyrophana</taxon>
    </lineage>
</organism>
<evidence type="ECO:0000313" key="1">
    <source>
        <dbReference type="EMBL" id="KAH7925199.1"/>
    </source>
</evidence>
<reference evidence="1" key="1">
    <citation type="journal article" date="2021" name="New Phytol.">
        <title>Evolutionary innovations through gain and loss of genes in the ectomycorrhizal Boletales.</title>
        <authorList>
            <person name="Wu G."/>
            <person name="Miyauchi S."/>
            <person name="Morin E."/>
            <person name="Kuo A."/>
            <person name="Drula E."/>
            <person name="Varga T."/>
            <person name="Kohler A."/>
            <person name="Feng B."/>
            <person name="Cao Y."/>
            <person name="Lipzen A."/>
            <person name="Daum C."/>
            <person name="Hundley H."/>
            <person name="Pangilinan J."/>
            <person name="Johnson J."/>
            <person name="Barry K."/>
            <person name="LaButti K."/>
            <person name="Ng V."/>
            <person name="Ahrendt S."/>
            <person name="Min B."/>
            <person name="Choi I.G."/>
            <person name="Park H."/>
            <person name="Plett J.M."/>
            <person name="Magnuson J."/>
            <person name="Spatafora J.W."/>
            <person name="Nagy L.G."/>
            <person name="Henrissat B."/>
            <person name="Grigoriev I.V."/>
            <person name="Yang Z.L."/>
            <person name="Xu J."/>
            <person name="Martin F.M."/>
        </authorList>
    </citation>
    <scope>NUCLEOTIDE SEQUENCE</scope>
    <source>
        <strain evidence="1">KUC20120723A-06</strain>
    </source>
</reference>
<proteinExistence type="predicted"/>
<keyword evidence="2" id="KW-1185">Reference proteome</keyword>
<name>A0ACB8BHK9_9AGAM</name>
<evidence type="ECO:0000313" key="2">
    <source>
        <dbReference type="Proteomes" id="UP000790709"/>
    </source>
</evidence>
<accession>A0ACB8BHK9</accession>
<sequence length="536" mass="59223">MMTDVGAAATEAVNGTTVTKKGAVGLVVGHTETETETANATGTEIEIEKDVTAGATDEMENVVTTIATGKTEIETGVEREKKGTKPQNPEIMRSAPKGSAMMTLTMLSRRRHHRQLVYHRRHLRLRRTVLVAGLLTAEIAHVNAGGERRDSRRPSGPPIDDTPLDEDELDKRMSAPPMKRPSPSYEAPVEDYNPDEPKEDDSEARSVFVSQLAARLTARDLGYFFEDKLGEGTVMDSRIVTDRLSRRSKGIGYVEFRTIDLVEKALALSGTVVMGLPIMVQLTESERNRLHPGDGNLNLPPGVSAPHGGAMQLYVGSLHFNLTESDIKQVFEPFGELEFVDLHRDPMTGRSKGYAFVQYKRADDAKMALEQMEGFELAGRTLRVNTVHEKGTARYTQQDTLDEAGGGNLNAASRQALMQKLARIEPAPKLEPINKPNIPSAMQSRSVLLKNMFDPEEETERDWDKELADDVKGECEEKYGKVDAIKVERETQGEIYVKFDSIDSAKNAIQGLNGRWFGGRQVSAAFISDAIMQAHQ</sequence>